<dbReference type="InterPro" id="IPR044946">
    <property type="entry name" value="Restrct_endonuc_typeI_TRD_sf"/>
</dbReference>
<evidence type="ECO:0000256" key="1">
    <source>
        <dbReference type="ARBA" id="ARBA00010923"/>
    </source>
</evidence>
<feature type="coiled-coil region" evidence="9">
    <location>
        <begin position="549"/>
        <end position="583"/>
    </location>
</feature>
<protein>
    <recommendedName>
        <fullName evidence="2">site-specific DNA-methyltransferase (adenine-specific)</fullName>
        <ecNumber evidence="2">2.1.1.72</ecNumber>
    </recommendedName>
</protein>
<dbReference type="GO" id="GO:0008170">
    <property type="term" value="F:N-methyltransferase activity"/>
    <property type="evidence" value="ECO:0007669"/>
    <property type="project" value="InterPro"/>
</dbReference>
<dbReference type="PANTHER" id="PTHR42933">
    <property type="entry name" value="SLR6095 PROTEIN"/>
    <property type="match status" value="1"/>
</dbReference>
<keyword evidence="5" id="KW-0949">S-adenosyl-L-methionine</keyword>
<dbReference type="GO" id="GO:0032259">
    <property type="term" value="P:methylation"/>
    <property type="evidence" value="ECO:0007669"/>
    <property type="project" value="UniProtKB-KW"/>
</dbReference>
<keyword evidence="7" id="KW-0238">DNA-binding</keyword>
<dbReference type="InterPro" id="IPR003356">
    <property type="entry name" value="DNA_methylase_A-5"/>
</dbReference>
<keyword evidence="3" id="KW-0489">Methyltransferase</keyword>
<accession>A0A1H9UUC4</accession>
<comment type="catalytic activity">
    <reaction evidence="8">
        <text>a 2'-deoxyadenosine in DNA + S-adenosyl-L-methionine = an N(6)-methyl-2'-deoxyadenosine in DNA + S-adenosyl-L-homocysteine + H(+)</text>
        <dbReference type="Rhea" id="RHEA:15197"/>
        <dbReference type="Rhea" id="RHEA-COMP:12418"/>
        <dbReference type="Rhea" id="RHEA-COMP:12419"/>
        <dbReference type="ChEBI" id="CHEBI:15378"/>
        <dbReference type="ChEBI" id="CHEBI:57856"/>
        <dbReference type="ChEBI" id="CHEBI:59789"/>
        <dbReference type="ChEBI" id="CHEBI:90615"/>
        <dbReference type="ChEBI" id="CHEBI:90616"/>
        <dbReference type="EC" id="2.1.1.72"/>
    </reaction>
</comment>
<keyword evidence="4" id="KW-0808">Transferase</keyword>
<evidence type="ECO:0000256" key="2">
    <source>
        <dbReference type="ARBA" id="ARBA00011900"/>
    </source>
</evidence>
<dbReference type="Gene3D" id="3.90.220.20">
    <property type="entry name" value="DNA methylase specificity domains"/>
    <property type="match status" value="1"/>
</dbReference>
<keyword evidence="9" id="KW-0175">Coiled coil</keyword>
<dbReference type="Pfam" id="PF01420">
    <property type="entry name" value="Methylase_S"/>
    <property type="match status" value="1"/>
</dbReference>
<dbReference type="Gene3D" id="3.40.50.150">
    <property type="entry name" value="Vaccinia Virus protein VP39"/>
    <property type="match status" value="1"/>
</dbReference>
<dbReference type="SUPFAM" id="SSF53335">
    <property type="entry name" value="S-adenosyl-L-methionine-dependent methyltransferases"/>
    <property type="match status" value="1"/>
</dbReference>
<evidence type="ECO:0000313" key="12">
    <source>
        <dbReference type="EMBL" id="SES12724.1"/>
    </source>
</evidence>
<evidence type="ECO:0000259" key="11">
    <source>
        <dbReference type="Pfam" id="PF02384"/>
    </source>
</evidence>
<evidence type="ECO:0000256" key="5">
    <source>
        <dbReference type="ARBA" id="ARBA00022691"/>
    </source>
</evidence>
<evidence type="ECO:0000259" key="10">
    <source>
        <dbReference type="Pfam" id="PF01420"/>
    </source>
</evidence>
<evidence type="ECO:0000256" key="8">
    <source>
        <dbReference type="ARBA" id="ARBA00047942"/>
    </source>
</evidence>
<evidence type="ECO:0000256" key="4">
    <source>
        <dbReference type="ARBA" id="ARBA00022679"/>
    </source>
</evidence>
<evidence type="ECO:0000256" key="9">
    <source>
        <dbReference type="SAM" id="Coils"/>
    </source>
</evidence>
<dbReference type="InterPro" id="IPR000055">
    <property type="entry name" value="Restrct_endonuc_typeI_TRD"/>
</dbReference>
<feature type="domain" description="DNA methylase adenine-specific" evidence="11">
    <location>
        <begin position="121"/>
        <end position="388"/>
    </location>
</feature>
<dbReference type="RefSeq" id="WP_074730988.1">
    <property type="nucleotide sequence ID" value="NZ_FOGW01000038.1"/>
</dbReference>
<feature type="domain" description="Type I restriction modification DNA specificity" evidence="10">
    <location>
        <begin position="421"/>
        <end position="565"/>
    </location>
</feature>
<gene>
    <name evidence="12" type="ORF">SAMN02910429_02256</name>
</gene>
<evidence type="ECO:0000256" key="3">
    <source>
        <dbReference type="ARBA" id="ARBA00022603"/>
    </source>
</evidence>
<dbReference type="EMBL" id="FOGW01000038">
    <property type="protein sequence ID" value="SES12724.1"/>
    <property type="molecule type" value="Genomic_DNA"/>
</dbReference>
<dbReference type="GO" id="GO:0009007">
    <property type="term" value="F:site-specific DNA-methyltransferase (adenine-specific) activity"/>
    <property type="evidence" value="ECO:0007669"/>
    <property type="project" value="UniProtKB-EC"/>
</dbReference>
<evidence type="ECO:0000256" key="7">
    <source>
        <dbReference type="ARBA" id="ARBA00023125"/>
    </source>
</evidence>
<dbReference type="GO" id="GO:0003677">
    <property type="term" value="F:DNA binding"/>
    <property type="evidence" value="ECO:0007669"/>
    <property type="project" value="UniProtKB-KW"/>
</dbReference>
<dbReference type="InterPro" id="IPR051537">
    <property type="entry name" value="DNA_Adenine_Mtase"/>
</dbReference>
<name>A0A1H9UUC4_9FIRM</name>
<keyword evidence="6" id="KW-0680">Restriction system</keyword>
<dbReference type="Proteomes" id="UP000182471">
    <property type="component" value="Unassembled WGS sequence"/>
</dbReference>
<dbReference type="SUPFAM" id="SSF116734">
    <property type="entry name" value="DNA methylase specificity domain"/>
    <property type="match status" value="1"/>
</dbReference>
<dbReference type="EC" id="2.1.1.72" evidence="2"/>
<dbReference type="InterPro" id="IPR029063">
    <property type="entry name" value="SAM-dependent_MTases_sf"/>
</dbReference>
<dbReference type="Pfam" id="PF02384">
    <property type="entry name" value="N6_Mtase"/>
    <property type="match status" value="1"/>
</dbReference>
<evidence type="ECO:0000313" key="13">
    <source>
        <dbReference type="Proteomes" id="UP000182471"/>
    </source>
</evidence>
<organism evidence="12 13">
    <name type="scientific">Lachnobacterium bovis</name>
    <dbReference type="NCBI Taxonomy" id="140626"/>
    <lineage>
        <taxon>Bacteria</taxon>
        <taxon>Bacillati</taxon>
        <taxon>Bacillota</taxon>
        <taxon>Clostridia</taxon>
        <taxon>Lachnospirales</taxon>
        <taxon>Lachnospiraceae</taxon>
        <taxon>Lachnobacterium</taxon>
    </lineage>
</organism>
<keyword evidence="13" id="KW-1185">Reference proteome</keyword>
<comment type="similarity">
    <text evidence="1">Belongs to the type-I restriction system S methylase family.</text>
</comment>
<evidence type="ECO:0000256" key="6">
    <source>
        <dbReference type="ARBA" id="ARBA00022747"/>
    </source>
</evidence>
<reference evidence="13" key="1">
    <citation type="submission" date="2016-10" db="EMBL/GenBank/DDBJ databases">
        <authorList>
            <person name="Varghese N."/>
            <person name="Submissions S."/>
        </authorList>
    </citation>
    <scope>NUCLEOTIDE SEQUENCE [LARGE SCALE GENOMIC DNA]</scope>
    <source>
        <strain evidence="13">S1b</strain>
    </source>
</reference>
<sequence length="584" mass="66004">MTNKVNATEIKGIDSKVVEGIRERINALTKGNAMADVGTDFKVAYLAYVAAENNVADEQDLTRILEPGTAIKTEKYDQQLAPEENWAQVMEEKNIECAIQLSKMYSKNELLAYLYRYPREGCGKKVGEFGTPDSISNLALKILDIQENEKVADLCSGVCDFITMAADKNEKASFYGRDINKNYCEISKIRTGLFNDNVEIENGDVLDDLNDKKFDKIFMNYPFGMRLRNLPETDYIQELYERVPEIKKATSADWIYNLLMLDHLKKNGKAVAIMTNGSTLNSIDEKTREYFVKGGYVEAVIALPSNLFESTSIPTTMLVLSHDNEKIRMINAIEQCKKGRRQNTFTVKDVEYIAKLLKEEGEEARTVDIAEIEKNDYVLDPTRYLVKKVEVKNGVEFGKVIKRVTRGASLKAKDLDEMVSKNPTNAQYLMIANIQNGMISKDLPYLKEINPKLDKYCIGNKNLLISKNGSPFKVAVAEIEDEKKILANGNLFIIELDEKQVNPYFLKAFFESEIGEATLNSIVVGAVIPTISVSALKKMIVPLPPIEKQEKIATSYQAKQNEIKELQEKIEKAQEELKKIFEEG</sequence>
<dbReference type="PANTHER" id="PTHR42933:SF1">
    <property type="entry name" value="SITE-SPECIFIC DNA-METHYLTRANSFERASE (ADENINE-SPECIFIC)"/>
    <property type="match status" value="1"/>
</dbReference>
<dbReference type="GO" id="GO:0009307">
    <property type="term" value="P:DNA restriction-modification system"/>
    <property type="evidence" value="ECO:0007669"/>
    <property type="project" value="UniProtKB-KW"/>
</dbReference>
<dbReference type="AlphaFoldDB" id="A0A1H9UUC4"/>
<proteinExistence type="inferred from homology"/>